<sequence length="122" mass="13479">MGLQLDANEHDQFYQEGLAKMKVLFLFVIFVVISTSISRRHSRRGGIDCKQACKPCKDFMTVVKKAVKKSDCGAVVKPLMKGMFCVKNVPCADKLCKNVDKNYAQLLKGASPKTVCKSDGVC</sequence>
<gene>
    <name evidence="2" type="ORF">TELCIR_06588</name>
</gene>
<accession>A0A2G9UPX7</accession>
<dbReference type="AlphaFoldDB" id="A0A2G9UPX7"/>
<evidence type="ECO:0000313" key="3">
    <source>
        <dbReference type="Proteomes" id="UP000230423"/>
    </source>
</evidence>
<name>A0A2G9UPX7_TELCI</name>
<keyword evidence="1" id="KW-1133">Transmembrane helix</keyword>
<evidence type="ECO:0000256" key="1">
    <source>
        <dbReference type="SAM" id="Phobius"/>
    </source>
</evidence>
<keyword evidence="1" id="KW-0472">Membrane</keyword>
<dbReference type="EMBL" id="KZ345928">
    <property type="protein sequence ID" value="PIO71510.1"/>
    <property type="molecule type" value="Genomic_DNA"/>
</dbReference>
<protein>
    <submittedName>
        <fullName evidence="2">Uncharacterized protein</fullName>
    </submittedName>
</protein>
<evidence type="ECO:0000313" key="2">
    <source>
        <dbReference type="EMBL" id="PIO71510.1"/>
    </source>
</evidence>
<feature type="transmembrane region" description="Helical" evidence="1">
    <location>
        <begin position="20"/>
        <end position="37"/>
    </location>
</feature>
<dbReference type="Proteomes" id="UP000230423">
    <property type="component" value="Unassembled WGS sequence"/>
</dbReference>
<organism evidence="2 3">
    <name type="scientific">Teladorsagia circumcincta</name>
    <name type="common">Brown stomach worm</name>
    <name type="synonym">Ostertagia circumcincta</name>
    <dbReference type="NCBI Taxonomy" id="45464"/>
    <lineage>
        <taxon>Eukaryota</taxon>
        <taxon>Metazoa</taxon>
        <taxon>Ecdysozoa</taxon>
        <taxon>Nematoda</taxon>
        <taxon>Chromadorea</taxon>
        <taxon>Rhabditida</taxon>
        <taxon>Rhabditina</taxon>
        <taxon>Rhabditomorpha</taxon>
        <taxon>Strongyloidea</taxon>
        <taxon>Trichostrongylidae</taxon>
        <taxon>Teladorsagia</taxon>
    </lineage>
</organism>
<keyword evidence="3" id="KW-1185">Reference proteome</keyword>
<keyword evidence="1" id="KW-0812">Transmembrane</keyword>
<proteinExistence type="predicted"/>
<reference evidence="2 3" key="1">
    <citation type="submission" date="2015-09" db="EMBL/GenBank/DDBJ databases">
        <title>Draft genome of the parasitic nematode Teladorsagia circumcincta isolate WARC Sus (inbred).</title>
        <authorList>
            <person name="Mitreva M."/>
        </authorList>
    </citation>
    <scope>NUCLEOTIDE SEQUENCE [LARGE SCALE GENOMIC DNA]</scope>
    <source>
        <strain evidence="2 3">S</strain>
    </source>
</reference>